<evidence type="ECO:0000313" key="1">
    <source>
        <dbReference type="EMBL" id="RVU20130.1"/>
    </source>
</evidence>
<protein>
    <submittedName>
        <fullName evidence="1">Uncharacterized protein</fullName>
    </submittedName>
</protein>
<reference evidence="1 2" key="1">
    <citation type="submission" date="2019-01" db="EMBL/GenBank/DDBJ databases">
        <authorList>
            <person name="Chen W.-M."/>
        </authorList>
    </citation>
    <scope>NUCLEOTIDE SEQUENCE [LARGE SCALE GENOMIC DNA]</scope>
    <source>
        <strain evidence="1 2">TER-1</strain>
    </source>
</reference>
<name>A0A437PD06_9HYPH</name>
<sequence length="66" mass="7497">MLDAYTATEIVRARQIHAAEGPKDSLWNDAVRRRATQAEIAVLLSDEERHRYLEQARAEIRGLHAG</sequence>
<gene>
    <name evidence="1" type="ORF">EOE48_05830</name>
</gene>
<organism evidence="1 2">
    <name type="scientific">Methylobacterium oryzihabitans</name>
    <dbReference type="NCBI Taxonomy" id="2499852"/>
    <lineage>
        <taxon>Bacteria</taxon>
        <taxon>Pseudomonadati</taxon>
        <taxon>Pseudomonadota</taxon>
        <taxon>Alphaproteobacteria</taxon>
        <taxon>Hyphomicrobiales</taxon>
        <taxon>Methylobacteriaceae</taxon>
        <taxon>Methylobacterium</taxon>
    </lineage>
</organism>
<dbReference type="Proteomes" id="UP000286997">
    <property type="component" value="Unassembled WGS sequence"/>
</dbReference>
<keyword evidence="2" id="KW-1185">Reference proteome</keyword>
<comment type="caution">
    <text evidence="1">The sequence shown here is derived from an EMBL/GenBank/DDBJ whole genome shotgun (WGS) entry which is preliminary data.</text>
</comment>
<dbReference type="OrthoDB" id="7997946at2"/>
<dbReference type="EMBL" id="SACP01000004">
    <property type="protein sequence ID" value="RVU20130.1"/>
    <property type="molecule type" value="Genomic_DNA"/>
</dbReference>
<dbReference type="AlphaFoldDB" id="A0A437PD06"/>
<accession>A0A437PD06</accession>
<evidence type="ECO:0000313" key="2">
    <source>
        <dbReference type="Proteomes" id="UP000286997"/>
    </source>
</evidence>
<proteinExistence type="predicted"/>
<dbReference type="RefSeq" id="WP_127727849.1">
    <property type="nucleotide sequence ID" value="NZ_SACP01000004.1"/>
</dbReference>